<dbReference type="PRINTS" id="PR00476">
    <property type="entry name" value="PHFRCTKINASE"/>
</dbReference>
<feature type="binding site" evidence="12">
    <location>
        <begin position="280"/>
        <end position="282"/>
    </location>
    <ligand>
        <name>substrate</name>
    </ligand>
</feature>
<feature type="binding site" evidence="12">
    <location>
        <begin position="325"/>
        <end position="327"/>
    </location>
    <ligand>
        <name>substrate</name>
    </ligand>
</feature>
<dbReference type="PIRSF" id="PIRSF000534">
    <property type="entry name" value="PPi_PFK_TP0108"/>
    <property type="match status" value="1"/>
</dbReference>
<keyword evidence="9 12" id="KW-0460">Magnesium</keyword>
<feature type="binding site" evidence="12">
    <location>
        <position position="381"/>
    </location>
    <ligand>
        <name>substrate</name>
    </ligand>
</feature>
<keyword evidence="4 12" id="KW-0808">Transferase</keyword>
<reference evidence="15 16" key="1">
    <citation type="submission" date="2024-01" db="EMBL/GenBank/DDBJ databases">
        <authorList>
            <person name="Waweru B."/>
        </authorList>
    </citation>
    <scope>NUCLEOTIDE SEQUENCE [LARGE SCALE GENOMIC DNA]</scope>
</reference>
<comment type="caution">
    <text evidence="15">The sequence shown here is derived from an EMBL/GenBank/DDBJ whole genome shotgun (WGS) entry which is preliminary data.</text>
</comment>
<comment type="cofactor">
    <cofactor evidence="1 12">
        <name>Mg(2+)</name>
        <dbReference type="ChEBI" id="CHEBI:18420"/>
    </cofactor>
</comment>
<evidence type="ECO:0000256" key="12">
    <source>
        <dbReference type="HAMAP-Rule" id="MF_03186"/>
    </source>
</evidence>
<dbReference type="NCBIfam" id="NF005301">
    <property type="entry name" value="PRK06830.1"/>
    <property type="match status" value="1"/>
</dbReference>
<feature type="region of interest" description="Disordered" evidence="13">
    <location>
        <begin position="536"/>
        <end position="573"/>
    </location>
</feature>
<accession>A0AAV1SRW5</accession>
<feature type="binding site" evidence="12">
    <location>
        <begin position="251"/>
        <end position="254"/>
    </location>
    <ligand>
        <name>ATP</name>
        <dbReference type="ChEBI" id="CHEBI:30616"/>
    </ligand>
</feature>
<name>A0AAV1SRW5_9ROSI</name>
<feature type="binding site" evidence="12">
    <location>
        <position position="163"/>
    </location>
    <ligand>
        <name>ATP</name>
        <dbReference type="ChEBI" id="CHEBI:30616"/>
    </ligand>
</feature>
<feature type="site" description="Important for substrate specificity; cannot use PPi as phosphoryl donor" evidence="12">
    <location>
        <position position="253"/>
    </location>
</feature>
<evidence type="ECO:0000256" key="11">
    <source>
        <dbReference type="ARBA" id="ARBA00048070"/>
    </source>
</evidence>
<comment type="similarity">
    <text evidence="12">Belongs to the phosphofructokinase type A (PFKA) family. PPi-dependent PFK group II subfamily. Atypical ATP-dependent clade 'X' sub-subfamily.</text>
</comment>
<comment type="function">
    <text evidence="2 12">Catalyzes the phosphorylation of D-fructose 6-phosphate to fructose 1,6-bisphosphate by ATP, the first committing step of glycolysis.</text>
</comment>
<evidence type="ECO:0000259" key="14">
    <source>
        <dbReference type="Pfam" id="PF00365"/>
    </source>
</evidence>
<evidence type="ECO:0000313" key="15">
    <source>
        <dbReference type="EMBL" id="CAK7356780.1"/>
    </source>
</evidence>
<dbReference type="GO" id="GO:0003872">
    <property type="term" value="F:6-phosphofructokinase activity"/>
    <property type="evidence" value="ECO:0007669"/>
    <property type="project" value="UniProtKB-UniRule"/>
</dbReference>
<comment type="subcellular location">
    <subcellularLocation>
        <location evidence="12">Cytoplasm</location>
    </subcellularLocation>
</comment>
<comment type="pathway">
    <text evidence="12">Carbohydrate degradation; glycolysis; D-glyceraldehyde 3-phosphate and glycerone phosphate from D-glucose: step 3/4.</text>
</comment>
<dbReference type="AlphaFoldDB" id="A0AAV1SRW5"/>
<keyword evidence="16" id="KW-1185">Reference proteome</keyword>
<feature type="active site" description="Proton acceptor" evidence="12">
    <location>
        <position position="282"/>
    </location>
</feature>
<dbReference type="GO" id="GO:0006002">
    <property type="term" value="P:fructose 6-phosphate metabolic process"/>
    <property type="evidence" value="ECO:0007669"/>
    <property type="project" value="InterPro"/>
</dbReference>
<feature type="domain" description="Phosphofructokinase" evidence="14">
    <location>
        <begin position="157"/>
        <end position="484"/>
    </location>
</feature>
<evidence type="ECO:0000313" key="16">
    <source>
        <dbReference type="Proteomes" id="UP001314170"/>
    </source>
</evidence>
<evidence type="ECO:0000256" key="4">
    <source>
        <dbReference type="ARBA" id="ARBA00022679"/>
    </source>
</evidence>
<keyword evidence="8 12" id="KW-0067">ATP-binding</keyword>
<keyword evidence="3 12" id="KW-0021">Allosteric enzyme</keyword>
<proteinExistence type="inferred from homology"/>
<evidence type="ECO:0000256" key="13">
    <source>
        <dbReference type="SAM" id="MobiDB-lite"/>
    </source>
</evidence>
<keyword evidence="6 12" id="KW-0547">Nucleotide-binding</keyword>
<dbReference type="HAMAP" id="MF_01981">
    <property type="entry name" value="Phosphofructokinase_II_X"/>
    <property type="match status" value="1"/>
</dbReference>
<evidence type="ECO:0000256" key="1">
    <source>
        <dbReference type="ARBA" id="ARBA00001946"/>
    </source>
</evidence>
<dbReference type="EC" id="2.7.1.11" evidence="12"/>
<evidence type="ECO:0000256" key="5">
    <source>
        <dbReference type="ARBA" id="ARBA00022723"/>
    </source>
</evidence>
<comment type="catalytic activity">
    <reaction evidence="11 12">
        <text>beta-D-fructose 6-phosphate + ATP = beta-D-fructose 1,6-bisphosphate + ADP + H(+)</text>
        <dbReference type="Rhea" id="RHEA:16109"/>
        <dbReference type="ChEBI" id="CHEBI:15378"/>
        <dbReference type="ChEBI" id="CHEBI:30616"/>
        <dbReference type="ChEBI" id="CHEBI:32966"/>
        <dbReference type="ChEBI" id="CHEBI:57634"/>
        <dbReference type="ChEBI" id="CHEBI:456216"/>
        <dbReference type="EC" id="2.7.1.11"/>
    </reaction>
</comment>
<keyword evidence="5 12" id="KW-0479">Metal-binding</keyword>
<keyword evidence="12" id="KW-0963">Cytoplasm</keyword>
<dbReference type="Pfam" id="PF00365">
    <property type="entry name" value="PFK"/>
    <property type="match status" value="1"/>
</dbReference>
<evidence type="ECO:0000256" key="9">
    <source>
        <dbReference type="ARBA" id="ARBA00022842"/>
    </source>
</evidence>
<gene>
    <name evidence="12" type="primary">PFK</name>
    <name evidence="15" type="ORF">DCAF_LOCUS27061</name>
</gene>
<dbReference type="InterPro" id="IPR012004">
    <property type="entry name" value="PyroP-dep_PFK_TP0108"/>
</dbReference>
<dbReference type="GO" id="GO:0005524">
    <property type="term" value="F:ATP binding"/>
    <property type="evidence" value="ECO:0007669"/>
    <property type="project" value="UniProtKB-KW"/>
</dbReference>
<protein>
    <recommendedName>
        <fullName evidence="12">ATP-dependent 6-phosphofructokinase</fullName>
        <shortName evidence="12">ATP-PFK</shortName>
        <shortName evidence="12">Phosphofructokinase</shortName>
        <ecNumber evidence="12">2.7.1.11</ecNumber>
    </recommendedName>
    <alternativeName>
        <fullName evidence="12">Phosphohexokinase</fullName>
    </alternativeName>
</protein>
<feature type="compositionally biased region" description="Basic and acidic residues" evidence="13">
    <location>
        <begin position="537"/>
        <end position="549"/>
    </location>
</feature>
<dbReference type="SUPFAM" id="SSF53784">
    <property type="entry name" value="Phosphofructokinase"/>
    <property type="match status" value="1"/>
</dbReference>
<comment type="subunit">
    <text evidence="12">Homotetramer.</text>
</comment>
<evidence type="ECO:0000256" key="2">
    <source>
        <dbReference type="ARBA" id="ARBA00002659"/>
    </source>
</evidence>
<keyword evidence="7 12" id="KW-0418">Kinase</keyword>
<dbReference type="InterPro" id="IPR022953">
    <property type="entry name" value="ATP_PFK"/>
</dbReference>
<evidence type="ECO:0000256" key="3">
    <source>
        <dbReference type="ARBA" id="ARBA00022533"/>
    </source>
</evidence>
<comment type="activity regulation">
    <text evidence="12">Allosterically activated by AMP.</text>
</comment>
<dbReference type="InterPro" id="IPR050929">
    <property type="entry name" value="PFKA"/>
</dbReference>
<evidence type="ECO:0000256" key="10">
    <source>
        <dbReference type="ARBA" id="ARBA00023152"/>
    </source>
</evidence>
<feature type="region of interest" description="Disordered" evidence="13">
    <location>
        <begin position="43"/>
        <end position="64"/>
    </location>
</feature>
<dbReference type="EMBL" id="CAWUPB010001197">
    <property type="protein sequence ID" value="CAK7356780.1"/>
    <property type="molecule type" value="Genomic_DNA"/>
</dbReference>
<dbReference type="InterPro" id="IPR000023">
    <property type="entry name" value="Phosphofructokinase_dom"/>
</dbReference>
<evidence type="ECO:0000256" key="8">
    <source>
        <dbReference type="ARBA" id="ARBA00022840"/>
    </source>
</evidence>
<feature type="compositionally biased region" description="Low complexity" evidence="13">
    <location>
        <begin position="43"/>
        <end position="54"/>
    </location>
</feature>
<sequence length="573" mass="63165">MENSISSSASVSTPRFKCFDPTNSYHATAHHIRNRAYFVTTPSLPSSSDCSTPSRDGDSGSTMAISAKLEPKIVTGELGYVLEDVPHFTDYLPHLPTYPNPLQVNPSYSVVKQYFVNMDDTVAQKIVVHKDSPRGTHFRRAGPRQKVYFESDEVHACIVTCGGLCPGLNTVIRELVCGLYYMYGVNRVLGIEGGYRGFYARNTIPLTPKVVNDIHKRGGTILGTSRGGHDKSKIVDSIQDRGINQVYIIGGDGTQKGASVIFEELRRRGLKVAVVGIPKTIDNDITVIDKSFGFDTAVEEAQRAINAAHVEAESIENGIGVVKLMGRYSGFIAMYATLASRDVDCCLIPESPFYLEGPGGLFEYIKKRLKENGHMVIVMAEGAGQELLTESIRSMNQQDASGNKLLQDVGLWLSQKIKALGYGLIWMKLGIHRVGLVGIGDHFASQKKMTINLKYIDPTYMIRAVRSNASDNVYCTLLAHSAIHGAMAGYTGFTVGPVNGRHAYIPFYRVIERQHKVVITDRMWARLLSSTNQPSFLDHKDVTGDKREEEPETPELNESGANHIEPLTAQSRD</sequence>
<evidence type="ECO:0000256" key="6">
    <source>
        <dbReference type="ARBA" id="ARBA00022741"/>
    </source>
</evidence>
<dbReference type="Proteomes" id="UP001314170">
    <property type="component" value="Unassembled WGS sequence"/>
</dbReference>
<feature type="binding site" evidence="12">
    <location>
        <begin position="226"/>
        <end position="227"/>
    </location>
    <ligand>
        <name>ATP</name>
        <dbReference type="ChEBI" id="CHEBI:30616"/>
    </ligand>
</feature>
<dbReference type="Gene3D" id="3.40.50.450">
    <property type="match status" value="1"/>
</dbReference>
<dbReference type="PANTHER" id="PTHR45770">
    <property type="entry name" value="ATP-DEPENDENT 6-PHOSPHOFRUCTOKINASE 1"/>
    <property type="match status" value="1"/>
</dbReference>
<keyword evidence="10 12" id="KW-0324">Glycolysis</keyword>
<feature type="binding site" evidence="12">
    <location>
        <position position="252"/>
    </location>
    <ligand>
        <name>Mg(2+)</name>
        <dbReference type="ChEBI" id="CHEBI:18420"/>
        <note>catalytic</note>
    </ligand>
</feature>
<dbReference type="FunFam" id="3.40.50.450:FF:000002">
    <property type="entry name" value="ATP-dependent 6-phosphofructokinase"/>
    <property type="match status" value="1"/>
</dbReference>
<feature type="binding site" evidence="12">
    <location>
        <begin position="460"/>
        <end position="463"/>
    </location>
    <ligand>
        <name>substrate</name>
    </ligand>
</feature>
<dbReference type="InterPro" id="IPR035966">
    <property type="entry name" value="PKF_sf"/>
</dbReference>
<evidence type="ECO:0000256" key="7">
    <source>
        <dbReference type="ARBA" id="ARBA00022777"/>
    </source>
</evidence>
<dbReference type="GO" id="GO:0005737">
    <property type="term" value="C:cytoplasm"/>
    <property type="evidence" value="ECO:0007669"/>
    <property type="project" value="UniProtKB-SubCell"/>
</dbReference>
<organism evidence="15 16">
    <name type="scientific">Dovyalis caffra</name>
    <dbReference type="NCBI Taxonomy" id="77055"/>
    <lineage>
        <taxon>Eukaryota</taxon>
        <taxon>Viridiplantae</taxon>
        <taxon>Streptophyta</taxon>
        <taxon>Embryophyta</taxon>
        <taxon>Tracheophyta</taxon>
        <taxon>Spermatophyta</taxon>
        <taxon>Magnoliopsida</taxon>
        <taxon>eudicotyledons</taxon>
        <taxon>Gunneridae</taxon>
        <taxon>Pentapetalae</taxon>
        <taxon>rosids</taxon>
        <taxon>fabids</taxon>
        <taxon>Malpighiales</taxon>
        <taxon>Salicaceae</taxon>
        <taxon>Flacourtieae</taxon>
        <taxon>Dovyalis</taxon>
    </lineage>
</organism>
<dbReference type="GO" id="GO:0046872">
    <property type="term" value="F:metal ion binding"/>
    <property type="evidence" value="ECO:0007669"/>
    <property type="project" value="UniProtKB-KW"/>
</dbReference>